<protein>
    <recommendedName>
        <fullName evidence="2">Antitoxin</fullName>
    </recommendedName>
</protein>
<reference evidence="3" key="1">
    <citation type="submission" date="2019-12" db="EMBL/GenBank/DDBJ databases">
        <authorList>
            <person name="zhang j."/>
            <person name="sun C.M."/>
        </authorList>
    </citation>
    <scope>NUCLEOTIDE SEQUENCE</scope>
    <source>
        <strain evidence="3">NS-1</strain>
    </source>
</reference>
<name>A0A8A7KEB3_9FIRM</name>
<dbReference type="EMBL" id="CP046640">
    <property type="protein sequence ID" value="QTL99751.1"/>
    <property type="molecule type" value="Genomic_DNA"/>
</dbReference>
<organism evidence="3 4">
    <name type="scientific">Iocasia fonsfrigidae</name>
    <dbReference type="NCBI Taxonomy" id="2682810"/>
    <lineage>
        <taxon>Bacteria</taxon>
        <taxon>Bacillati</taxon>
        <taxon>Bacillota</taxon>
        <taxon>Clostridia</taxon>
        <taxon>Halanaerobiales</taxon>
        <taxon>Halanaerobiaceae</taxon>
        <taxon>Iocasia</taxon>
    </lineage>
</organism>
<dbReference type="InterPro" id="IPR036165">
    <property type="entry name" value="YefM-like_sf"/>
</dbReference>
<comment type="similarity">
    <text evidence="1 2">Belongs to the phD/YefM antitoxin family.</text>
</comment>
<dbReference type="Gene3D" id="3.40.1620.10">
    <property type="entry name" value="YefM-like domain"/>
    <property type="match status" value="1"/>
</dbReference>
<dbReference type="Proteomes" id="UP000665020">
    <property type="component" value="Chromosome"/>
</dbReference>
<sequence length="77" mass="8694">MLQISSTEFKRNLGKYLSLVSKEDIIITRNGTPIAQVSIPKNEEVSLVSQLTGIIPNDGYTTEDARKERLIKYEDSH</sequence>
<accession>A0A8A7KEB3</accession>
<comment type="function">
    <text evidence="2">Antitoxin component of a type II toxin-antitoxin (TA) system.</text>
</comment>
<evidence type="ECO:0000256" key="1">
    <source>
        <dbReference type="ARBA" id="ARBA00009981"/>
    </source>
</evidence>
<proteinExistence type="inferred from homology"/>
<dbReference type="NCBIfam" id="TIGR01552">
    <property type="entry name" value="phd_fam"/>
    <property type="match status" value="1"/>
</dbReference>
<gene>
    <name evidence="3" type="ORF">GM661_18220</name>
</gene>
<evidence type="ECO:0000313" key="4">
    <source>
        <dbReference type="Proteomes" id="UP000665020"/>
    </source>
</evidence>
<keyword evidence="4" id="KW-1185">Reference proteome</keyword>
<evidence type="ECO:0000256" key="2">
    <source>
        <dbReference type="RuleBase" id="RU362080"/>
    </source>
</evidence>
<dbReference type="RefSeq" id="WP_230868079.1">
    <property type="nucleotide sequence ID" value="NZ_CP046640.1"/>
</dbReference>
<dbReference type="KEGG" id="ifn:GM661_18220"/>
<dbReference type="Pfam" id="PF02604">
    <property type="entry name" value="PhdYeFM_antitox"/>
    <property type="match status" value="1"/>
</dbReference>
<dbReference type="SUPFAM" id="SSF143120">
    <property type="entry name" value="YefM-like"/>
    <property type="match status" value="1"/>
</dbReference>
<dbReference type="AlphaFoldDB" id="A0A8A7KEB3"/>
<dbReference type="InterPro" id="IPR006442">
    <property type="entry name" value="Antitoxin_Phd/YefM"/>
</dbReference>
<evidence type="ECO:0000313" key="3">
    <source>
        <dbReference type="EMBL" id="QTL99751.1"/>
    </source>
</evidence>